<sequence>MINKVVVHPSVLFTVVNNLERRKPEDQDNSGIIIGQASKGIVYLKYAYPVKYEMLNGVLQIESESIKPLLDLHRRVHPGHIIVGWYTKKIDNPTYLINKYLPKEIPSLVYLRVNVSDNDLGIETFVRQ</sequence>
<dbReference type="EMBL" id="JWZT01003741">
    <property type="protein sequence ID" value="KII65689.1"/>
    <property type="molecule type" value="Genomic_DNA"/>
</dbReference>
<dbReference type="GO" id="GO:0008237">
    <property type="term" value="F:metallopeptidase activity"/>
    <property type="evidence" value="ECO:0007669"/>
    <property type="project" value="InterPro"/>
</dbReference>
<dbReference type="Gene3D" id="3.40.140.10">
    <property type="entry name" value="Cytidine Deaminase, domain 2"/>
    <property type="match status" value="1"/>
</dbReference>
<evidence type="ECO:0000313" key="2">
    <source>
        <dbReference type="EMBL" id="KII65689.1"/>
    </source>
</evidence>
<evidence type="ECO:0000313" key="3">
    <source>
        <dbReference type="Proteomes" id="UP000031668"/>
    </source>
</evidence>
<dbReference type="PANTHER" id="PTHR10540:SF6">
    <property type="entry name" value="EUKARYOTIC TRANSLATION INITIATION FACTOR 3 SUBUNIT F"/>
    <property type="match status" value="1"/>
</dbReference>
<dbReference type="PANTHER" id="PTHR10540">
    <property type="entry name" value="EUKARYOTIC TRANSLATION INITIATION FACTOR 3 SUBUNIT F-RELATED"/>
    <property type="match status" value="1"/>
</dbReference>
<dbReference type="GO" id="GO:0031369">
    <property type="term" value="F:translation initiation factor binding"/>
    <property type="evidence" value="ECO:0007669"/>
    <property type="project" value="TreeGrafter"/>
</dbReference>
<dbReference type="AlphaFoldDB" id="A0A0C2IJX8"/>
<evidence type="ECO:0000259" key="1">
    <source>
        <dbReference type="Pfam" id="PF01398"/>
    </source>
</evidence>
<proteinExistence type="predicted"/>
<dbReference type="OrthoDB" id="25498at2759"/>
<comment type="caution">
    <text evidence="2">The sequence shown here is derived from an EMBL/GenBank/DDBJ whole genome shotgun (WGS) entry which is preliminary data.</text>
</comment>
<gene>
    <name evidence="2" type="ORF">RF11_16100</name>
</gene>
<name>A0A0C2IJX8_THEKT</name>
<dbReference type="GO" id="GO:0003743">
    <property type="term" value="F:translation initiation factor activity"/>
    <property type="evidence" value="ECO:0007669"/>
    <property type="project" value="UniProtKB-KW"/>
</dbReference>
<protein>
    <submittedName>
        <fullName evidence="2">Eukaryotic translation initiation factor 3 subunit F</fullName>
    </submittedName>
</protein>
<accession>A0A0C2IJX8</accession>
<keyword evidence="3" id="KW-1185">Reference proteome</keyword>
<keyword evidence="2" id="KW-0396">Initiation factor</keyword>
<organism evidence="2 3">
    <name type="scientific">Thelohanellus kitauei</name>
    <name type="common">Myxosporean</name>
    <dbReference type="NCBI Taxonomy" id="669202"/>
    <lineage>
        <taxon>Eukaryota</taxon>
        <taxon>Metazoa</taxon>
        <taxon>Cnidaria</taxon>
        <taxon>Myxozoa</taxon>
        <taxon>Myxosporea</taxon>
        <taxon>Bivalvulida</taxon>
        <taxon>Platysporina</taxon>
        <taxon>Myxobolidae</taxon>
        <taxon>Thelohanellus</taxon>
    </lineage>
</organism>
<reference evidence="2 3" key="1">
    <citation type="journal article" date="2014" name="Genome Biol. Evol.">
        <title>The genome of the myxosporean Thelohanellus kitauei shows adaptations to nutrient acquisition within its fish host.</title>
        <authorList>
            <person name="Yang Y."/>
            <person name="Xiong J."/>
            <person name="Zhou Z."/>
            <person name="Huo F."/>
            <person name="Miao W."/>
            <person name="Ran C."/>
            <person name="Liu Y."/>
            <person name="Zhang J."/>
            <person name="Feng J."/>
            <person name="Wang M."/>
            <person name="Wang M."/>
            <person name="Wang L."/>
            <person name="Yao B."/>
        </authorList>
    </citation>
    <scope>NUCLEOTIDE SEQUENCE [LARGE SCALE GENOMIC DNA]</scope>
    <source>
        <strain evidence="2">Wuqing</strain>
    </source>
</reference>
<keyword evidence="2" id="KW-0648">Protein biosynthesis</keyword>
<dbReference type="Proteomes" id="UP000031668">
    <property type="component" value="Unassembled WGS sequence"/>
</dbReference>
<feature type="domain" description="JAB1/MPN/MOV34 metalloenzyme" evidence="1">
    <location>
        <begin position="3"/>
        <end position="87"/>
    </location>
</feature>
<dbReference type="GO" id="GO:0071541">
    <property type="term" value="C:eukaryotic translation initiation factor 3 complex, eIF3m"/>
    <property type="evidence" value="ECO:0007669"/>
    <property type="project" value="TreeGrafter"/>
</dbReference>
<dbReference type="InterPro" id="IPR000555">
    <property type="entry name" value="JAMM/MPN+_dom"/>
</dbReference>
<dbReference type="Pfam" id="PF01398">
    <property type="entry name" value="JAB"/>
    <property type="match status" value="1"/>
</dbReference>